<evidence type="ECO:0008006" key="3">
    <source>
        <dbReference type="Google" id="ProtNLM"/>
    </source>
</evidence>
<reference evidence="1 2" key="1">
    <citation type="submission" date="2019-07" db="EMBL/GenBank/DDBJ databases">
        <title>Whole genome shotgun sequence of Methylobacterium haplocladii NBRC 107714.</title>
        <authorList>
            <person name="Hosoyama A."/>
            <person name="Uohara A."/>
            <person name="Ohji S."/>
            <person name="Ichikawa N."/>
        </authorList>
    </citation>
    <scope>NUCLEOTIDE SEQUENCE [LARGE SCALE GENOMIC DNA]</scope>
    <source>
        <strain evidence="1 2">NBRC 107714</strain>
    </source>
</reference>
<dbReference type="EMBL" id="BJZT01000043">
    <property type="protein sequence ID" value="GEP01481.1"/>
    <property type="molecule type" value="Genomic_DNA"/>
</dbReference>
<organism evidence="1 2">
    <name type="scientific">Methylobacterium haplocladii</name>
    <dbReference type="NCBI Taxonomy" id="1176176"/>
    <lineage>
        <taxon>Bacteria</taxon>
        <taxon>Pseudomonadati</taxon>
        <taxon>Pseudomonadota</taxon>
        <taxon>Alphaproteobacteria</taxon>
        <taxon>Hyphomicrobiales</taxon>
        <taxon>Methylobacteriaceae</taxon>
        <taxon>Methylobacterium</taxon>
    </lineage>
</organism>
<dbReference type="AlphaFoldDB" id="A0A512IUV7"/>
<gene>
    <name evidence="1" type="ORF">MHA02_38680</name>
</gene>
<accession>A0A512IUV7</accession>
<dbReference type="Proteomes" id="UP000321258">
    <property type="component" value="Unassembled WGS sequence"/>
</dbReference>
<comment type="caution">
    <text evidence="1">The sequence shown here is derived from an EMBL/GenBank/DDBJ whole genome shotgun (WGS) entry which is preliminary data.</text>
</comment>
<evidence type="ECO:0000313" key="1">
    <source>
        <dbReference type="EMBL" id="GEP01481.1"/>
    </source>
</evidence>
<dbReference type="OrthoDB" id="7363897at2"/>
<keyword evidence="2" id="KW-1185">Reference proteome</keyword>
<sequence length="68" mass="7506">MFLVMSVCLLATPATCHEERIDMTRGAPNPFICMRNSQSALAEWQGSHPDLTIKAWRCAAKASPSKDL</sequence>
<protein>
    <recommendedName>
        <fullName evidence="3">Secreted protein</fullName>
    </recommendedName>
</protein>
<proteinExistence type="predicted"/>
<evidence type="ECO:0000313" key="2">
    <source>
        <dbReference type="Proteomes" id="UP000321258"/>
    </source>
</evidence>
<name>A0A512IUV7_9HYPH</name>